<keyword evidence="6" id="KW-1185">Reference proteome</keyword>
<proteinExistence type="predicted"/>
<dbReference type="AlphaFoldDB" id="A0A1I2DX21"/>
<dbReference type="InterPro" id="IPR003439">
    <property type="entry name" value="ABC_transporter-like_ATP-bd"/>
</dbReference>
<dbReference type="Pfam" id="PF00005">
    <property type="entry name" value="ABC_tran"/>
    <property type="match status" value="1"/>
</dbReference>
<keyword evidence="2" id="KW-0547">Nucleotide-binding</keyword>
<dbReference type="RefSeq" id="WP_046228809.1">
    <property type="nucleotide sequence ID" value="NZ_FONN01000008.1"/>
</dbReference>
<name>A0A1I2DX21_9BACL</name>
<dbReference type="Proteomes" id="UP000183410">
    <property type="component" value="Unassembled WGS sequence"/>
</dbReference>
<dbReference type="InterPro" id="IPR027417">
    <property type="entry name" value="P-loop_NTPase"/>
</dbReference>
<protein>
    <submittedName>
        <fullName evidence="5">ABC-2 type transport system ATP-binding protein</fullName>
    </submittedName>
</protein>
<dbReference type="InterPro" id="IPR003593">
    <property type="entry name" value="AAA+_ATPase"/>
</dbReference>
<dbReference type="PROSITE" id="PS50893">
    <property type="entry name" value="ABC_TRANSPORTER_2"/>
    <property type="match status" value="1"/>
</dbReference>
<dbReference type="GO" id="GO:0016887">
    <property type="term" value="F:ATP hydrolysis activity"/>
    <property type="evidence" value="ECO:0007669"/>
    <property type="project" value="InterPro"/>
</dbReference>
<evidence type="ECO:0000313" key="6">
    <source>
        <dbReference type="Proteomes" id="UP000183410"/>
    </source>
</evidence>
<organism evidence="5 6">
    <name type="scientific">Paenibacillus algorifonticola</name>
    <dbReference type="NCBI Taxonomy" id="684063"/>
    <lineage>
        <taxon>Bacteria</taxon>
        <taxon>Bacillati</taxon>
        <taxon>Bacillota</taxon>
        <taxon>Bacilli</taxon>
        <taxon>Bacillales</taxon>
        <taxon>Paenibacillaceae</taxon>
        <taxon>Paenibacillus</taxon>
    </lineage>
</organism>
<evidence type="ECO:0000256" key="1">
    <source>
        <dbReference type="ARBA" id="ARBA00022448"/>
    </source>
</evidence>
<keyword evidence="1" id="KW-0813">Transport</keyword>
<dbReference type="SMART" id="SM00382">
    <property type="entry name" value="AAA"/>
    <property type="match status" value="1"/>
</dbReference>
<feature type="domain" description="ABC transporter" evidence="4">
    <location>
        <begin position="12"/>
        <end position="226"/>
    </location>
</feature>
<keyword evidence="3 5" id="KW-0067">ATP-binding</keyword>
<dbReference type="InterPro" id="IPR051782">
    <property type="entry name" value="ABC_Transporter_VariousFunc"/>
</dbReference>
<evidence type="ECO:0000313" key="5">
    <source>
        <dbReference type="EMBL" id="SFE84773.1"/>
    </source>
</evidence>
<dbReference type="GO" id="GO:0005524">
    <property type="term" value="F:ATP binding"/>
    <property type="evidence" value="ECO:0007669"/>
    <property type="project" value="UniProtKB-KW"/>
</dbReference>
<dbReference type="PANTHER" id="PTHR42939:SF1">
    <property type="entry name" value="ABC TRANSPORTER ATP-BINDING PROTEIN ALBC-RELATED"/>
    <property type="match status" value="1"/>
</dbReference>
<evidence type="ECO:0000259" key="4">
    <source>
        <dbReference type="PROSITE" id="PS50893"/>
    </source>
</evidence>
<dbReference type="OrthoDB" id="2365508at2"/>
<sequence>MSMNTTSPPPLIDVRNVSKSFGKKLVLNKINFAMPAPSIYVLKGANGVGKSVFLKCLLQYERIDAGIIEIAGNPLSDRISLRSNTFFISSDHQQFIELLTPNEFFQFLKEIYMIPFERIEQVSHLAEDLNVLTELNTLFSKLSFGTKKKIQFIAAMLICPKLLICDEIYEGLDTDAVLFIQQAYQHRKLQGMGTLLTTHIRDYGEEVADLIFELFNNGIHVVKENIT</sequence>
<dbReference type="SUPFAM" id="SSF52540">
    <property type="entry name" value="P-loop containing nucleoside triphosphate hydrolases"/>
    <property type="match status" value="1"/>
</dbReference>
<gene>
    <name evidence="5" type="ORF">SAMN04487969_1085</name>
</gene>
<dbReference type="PANTHER" id="PTHR42939">
    <property type="entry name" value="ABC TRANSPORTER ATP-BINDING PROTEIN ALBC-RELATED"/>
    <property type="match status" value="1"/>
</dbReference>
<accession>A0A1I2DX21</accession>
<evidence type="ECO:0000256" key="3">
    <source>
        <dbReference type="ARBA" id="ARBA00022840"/>
    </source>
</evidence>
<reference evidence="6" key="1">
    <citation type="submission" date="2016-10" db="EMBL/GenBank/DDBJ databases">
        <authorList>
            <person name="Varghese N."/>
            <person name="Submissions S."/>
        </authorList>
    </citation>
    <scope>NUCLEOTIDE SEQUENCE [LARGE SCALE GENOMIC DNA]</scope>
    <source>
        <strain evidence="6">CGMCC 1.10223</strain>
    </source>
</reference>
<dbReference type="Gene3D" id="3.40.50.300">
    <property type="entry name" value="P-loop containing nucleotide triphosphate hydrolases"/>
    <property type="match status" value="1"/>
</dbReference>
<dbReference type="EMBL" id="FONN01000008">
    <property type="protein sequence ID" value="SFE84773.1"/>
    <property type="molecule type" value="Genomic_DNA"/>
</dbReference>
<evidence type="ECO:0000256" key="2">
    <source>
        <dbReference type="ARBA" id="ARBA00022741"/>
    </source>
</evidence>